<gene>
    <name evidence="6" type="ORF">MES5069_680055</name>
</gene>
<dbReference type="SUPFAM" id="SSF51905">
    <property type="entry name" value="FAD/NAD(P)-binding domain"/>
    <property type="match status" value="1"/>
</dbReference>
<dbReference type="InterPro" id="IPR002937">
    <property type="entry name" value="Amino_oxidase"/>
</dbReference>
<accession>A0ABN8KHS8</accession>
<dbReference type="PANTHER" id="PTHR10668">
    <property type="entry name" value="PHYTOENE DEHYDROGENASE"/>
    <property type="match status" value="1"/>
</dbReference>
<dbReference type="Gene3D" id="3.50.50.60">
    <property type="entry name" value="FAD/NAD(P)-binding domain"/>
    <property type="match status" value="2"/>
</dbReference>
<evidence type="ECO:0000313" key="6">
    <source>
        <dbReference type="EMBL" id="CAH2408350.1"/>
    </source>
</evidence>
<evidence type="ECO:0000259" key="5">
    <source>
        <dbReference type="Pfam" id="PF01593"/>
    </source>
</evidence>
<evidence type="ECO:0000256" key="2">
    <source>
        <dbReference type="ARBA" id="ARBA00038825"/>
    </source>
</evidence>
<comment type="caution">
    <text evidence="6">The sequence shown here is derived from an EMBL/GenBank/DDBJ whole genome shotgun (WGS) entry which is preliminary data.</text>
</comment>
<dbReference type="Proteomes" id="UP001153050">
    <property type="component" value="Unassembled WGS sequence"/>
</dbReference>
<evidence type="ECO:0000256" key="1">
    <source>
        <dbReference type="ARBA" id="ARBA00037217"/>
    </source>
</evidence>
<evidence type="ECO:0000256" key="3">
    <source>
        <dbReference type="ARBA" id="ARBA00040298"/>
    </source>
</evidence>
<dbReference type="InterPro" id="IPR036188">
    <property type="entry name" value="FAD/NAD-bd_sf"/>
</dbReference>
<dbReference type="EMBL" id="CAKXZT010000166">
    <property type="protein sequence ID" value="CAH2408350.1"/>
    <property type="molecule type" value="Genomic_DNA"/>
</dbReference>
<sequence length="558" mass="62002">MESYDAIIIGAGHNGLVCACYLAKAGQKVVVIERQPFVGGAAISREVWPGFKVSVASYWMSMLQPKIMMDLELLKNGVEVIPVPPSFQPFESGESLVFWPDETRMVEEIAKFSRKDAENYPKFSAHMQKLVPFIRRIMFETPVDPTTRKVKDLAKTMGLAWRLRDAAPHLFDIWDVLTLSAHDYLKRWFESDQMLTAFGSYASGSAGFLSPKAPGSAYVLLRPYLRDNTTPMGPGGLIRGGMGSISEALRKVAAEHGVEVITGHKVAKVSIENGRAQGVILDNGHLIRSRVVISNAGARMTYFDLIGRENLTEEVIAQVERHRTKSIAFKINLACKALPDWTAYRTRRLNQPTPGSVTIAENTDELEEAFQSAQNGEMSRHPYLWITTPSAFDDTVAPEGKHVVQIMGGHVPYKLNGRDWNEESKKELLDIVLAQICRYAPGFDKEVLHAQILTPKDIEEMFAMTDGHVHHGEMSLDQVFFRRPIAHYADYRTPVKGMYLCGAACHPGGGVNGVAGHNAAREILADLGKPFPADKRPSRKAKRTSREALPEFPSSLRS</sequence>
<dbReference type="Pfam" id="PF01593">
    <property type="entry name" value="Amino_oxidase"/>
    <property type="match status" value="1"/>
</dbReference>
<proteinExistence type="predicted"/>
<name>A0ABN8KHS8_9HYPH</name>
<dbReference type="RefSeq" id="WP_254021619.1">
    <property type="nucleotide sequence ID" value="NZ_CAKXZT010000166.1"/>
</dbReference>
<keyword evidence="6" id="KW-0560">Oxidoreductase</keyword>
<dbReference type="GO" id="GO:0016491">
    <property type="term" value="F:oxidoreductase activity"/>
    <property type="evidence" value="ECO:0007669"/>
    <property type="project" value="UniProtKB-KW"/>
</dbReference>
<comment type="function">
    <text evidence="1">Probable oxidoreductase that may play a role as regulator of mitochondrial function.</text>
</comment>
<feature type="domain" description="Amine oxidase" evidence="5">
    <location>
        <begin position="15"/>
        <end position="524"/>
    </location>
</feature>
<protein>
    <recommendedName>
        <fullName evidence="3">Pyridine nucleotide-disulfide oxidoreductase domain-containing protein 2</fullName>
    </recommendedName>
</protein>
<reference evidence="6 7" key="1">
    <citation type="submission" date="2022-03" db="EMBL/GenBank/DDBJ databases">
        <authorList>
            <person name="Brunel B."/>
        </authorList>
    </citation>
    <scope>NUCLEOTIDE SEQUENCE [LARGE SCALE GENOMIC DNA]</scope>
    <source>
        <strain evidence="6">STM5069sample</strain>
    </source>
</reference>
<evidence type="ECO:0000256" key="4">
    <source>
        <dbReference type="SAM" id="MobiDB-lite"/>
    </source>
</evidence>
<evidence type="ECO:0000313" key="7">
    <source>
        <dbReference type="Proteomes" id="UP001153050"/>
    </source>
</evidence>
<comment type="subunit">
    <text evidence="2">Interacts with COX5B; this interaction may contribute to localize PYROXD2 to the inner face of the inner mitochondrial membrane.</text>
</comment>
<feature type="region of interest" description="Disordered" evidence="4">
    <location>
        <begin position="528"/>
        <end position="558"/>
    </location>
</feature>
<dbReference type="PANTHER" id="PTHR10668:SF103">
    <property type="entry name" value="PYRIDINE NUCLEOTIDE-DISULFIDE OXIDOREDUCTASE DOMAIN-CONTAINING PROTEIN 2"/>
    <property type="match status" value="1"/>
</dbReference>
<keyword evidence="7" id="KW-1185">Reference proteome</keyword>
<organism evidence="6 7">
    <name type="scientific">Mesorhizobium escarrei</name>
    <dbReference type="NCBI Taxonomy" id="666018"/>
    <lineage>
        <taxon>Bacteria</taxon>
        <taxon>Pseudomonadati</taxon>
        <taxon>Pseudomonadota</taxon>
        <taxon>Alphaproteobacteria</taxon>
        <taxon>Hyphomicrobiales</taxon>
        <taxon>Phyllobacteriaceae</taxon>
        <taxon>Mesorhizobium</taxon>
    </lineage>
</organism>